<evidence type="ECO:0000256" key="1">
    <source>
        <dbReference type="SAM" id="MobiDB-lite"/>
    </source>
</evidence>
<sequence length="120" mass="12597">MSDLGRKNFNDKVSEAVTPESNKSALEKAKEQVTDKVDQFAAKATPDEQKSFGQTVADKAKEGHEDAKAEVSNNQESLADTATAYIDAAKEQVGNAANYISGVVTGATEGAKTGADSTKK</sequence>
<evidence type="ECO:0008006" key="4">
    <source>
        <dbReference type="Google" id="ProtNLM"/>
    </source>
</evidence>
<keyword evidence="3" id="KW-1185">Reference proteome</keyword>
<evidence type="ECO:0000313" key="2">
    <source>
        <dbReference type="EMBL" id="EGV61921.1"/>
    </source>
</evidence>
<dbReference type="KEGG" id="cten:18247839"/>
<accession>G3B9L4</accession>
<feature type="region of interest" description="Disordered" evidence="1">
    <location>
        <begin position="1"/>
        <end position="31"/>
    </location>
</feature>
<dbReference type="GeneID" id="18247839"/>
<dbReference type="HOGENOM" id="CLU_102617_1_1_1"/>
<name>G3B9L4_CANTC</name>
<dbReference type="Gene3D" id="6.10.280.100">
    <property type="match status" value="1"/>
</dbReference>
<dbReference type="EMBL" id="GL996527">
    <property type="protein sequence ID" value="EGV61921.1"/>
    <property type="molecule type" value="Genomic_DNA"/>
</dbReference>
<protein>
    <recommendedName>
        <fullName evidence="4">12 kDa heat shock protein</fullName>
    </recommendedName>
</protein>
<feature type="region of interest" description="Disordered" evidence="1">
    <location>
        <begin position="43"/>
        <end position="75"/>
    </location>
</feature>
<dbReference type="Proteomes" id="UP000000707">
    <property type="component" value="Unassembled WGS sequence"/>
</dbReference>
<proteinExistence type="predicted"/>
<dbReference type="OrthoDB" id="2348401at2759"/>
<dbReference type="STRING" id="590646.G3B9L4"/>
<dbReference type="AlphaFoldDB" id="G3B9L4"/>
<organism evidence="3">
    <name type="scientific">Candida tenuis (strain ATCC 10573 / BCRC 21748 / CBS 615 / JCM 9827 / NBRC 10315 / NRRL Y-1498 / VKM Y-70)</name>
    <name type="common">Yeast</name>
    <name type="synonym">Yamadazyma tenuis</name>
    <dbReference type="NCBI Taxonomy" id="590646"/>
    <lineage>
        <taxon>Eukaryota</taxon>
        <taxon>Fungi</taxon>
        <taxon>Dikarya</taxon>
        <taxon>Ascomycota</taxon>
        <taxon>Saccharomycotina</taxon>
        <taxon>Pichiomycetes</taxon>
        <taxon>Debaryomycetaceae</taxon>
        <taxon>Yamadazyma</taxon>
    </lineage>
</organism>
<dbReference type="eggNOG" id="ENOG502S44P">
    <property type="taxonomic scope" value="Eukaryota"/>
</dbReference>
<dbReference type="Pfam" id="PF04119">
    <property type="entry name" value="HSP9_HSP12"/>
    <property type="match status" value="1"/>
</dbReference>
<reference evidence="2 3" key="1">
    <citation type="journal article" date="2011" name="Proc. Natl. Acad. Sci. U.S.A.">
        <title>Comparative genomics of xylose-fermenting fungi for enhanced biofuel production.</title>
        <authorList>
            <person name="Wohlbach D.J."/>
            <person name="Kuo A."/>
            <person name="Sato T.K."/>
            <person name="Potts K.M."/>
            <person name="Salamov A.A."/>
            <person name="LaButti K.M."/>
            <person name="Sun H."/>
            <person name="Clum A."/>
            <person name="Pangilinan J.L."/>
            <person name="Lindquist E.A."/>
            <person name="Lucas S."/>
            <person name="Lapidus A."/>
            <person name="Jin M."/>
            <person name="Gunawan C."/>
            <person name="Balan V."/>
            <person name="Dale B.E."/>
            <person name="Jeffries T.W."/>
            <person name="Zinkel R."/>
            <person name="Barry K.W."/>
            <person name="Grigoriev I.V."/>
            <person name="Gasch A.P."/>
        </authorList>
    </citation>
    <scope>NUCLEOTIDE SEQUENCE [LARGE SCALE GENOMIC DNA]</scope>
    <source>
        <strain evidence="3">ATCC 10573 / BCRC 21748 / CBS 615 / JCM 9827 / NBRC 10315 / NRRL Y-1498 / VKM Y-70</strain>
    </source>
</reference>
<feature type="compositionally biased region" description="Basic and acidic residues" evidence="1">
    <location>
        <begin position="1"/>
        <end position="14"/>
    </location>
</feature>
<dbReference type="InterPro" id="IPR007250">
    <property type="entry name" value="HSP9_HSP12"/>
</dbReference>
<feature type="compositionally biased region" description="Basic and acidic residues" evidence="1">
    <location>
        <begin position="58"/>
        <end position="69"/>
    </location>
</feature>
<gene>
    <name evidence="2" type="ORF">CANTEDRAFT_115373</name>
</gene>
<dbReference type="PIRSF" id="PIRSF002590">
    <property type="entry name" value="HSP9/HSP12_fun"/>
    <property type="match status" value="1"/>
</dbReference>
<evidence type="ECO:0000313" key="3">
    <source>
        <dbReference type="Proteomes" id="UP000000707"/>
    </source>
</evidence>